<keyword evidence="3" id="KW-1185">Reference proteome</keyword>
<protein>
    <submittedName>
        <fullName evidence="2">ATP-binding protein</fullName>
    </submittedName>
</protein>
<dbReference type="PANTHER" id="PTHR34301:SF8">
    <property type="entry name" value="ATPASE DOMAIN-CONTAINING PROTEIN"/>
    <property type="match status" value="1"/>
</dbReference>
<dbReference type="Pfam" id="PF13191">
    <property type="entry name" value="AAA_16"/>
    <property type="match status" value="1"/>
</dbReference>
<sequence>MPGLFRTPQFGQAIRGRQPLAGRAFVKPSDITGLYKGFYDRVSDSFTRGYIVLVMDLATNPFKPGAGRVPPVLAGRSDLLSEFRNRLYQARETGEGERPWILSGLRGVGKTVLLNQLGRDAAELKLIFIKVEASSSKPLAVALAKELHLALRRVLSSSDRAKALWSKAARVLRSFQVRVDPSGTYSFTVDIEPERGVADSGDLAVDLQELLETIGLAAREANTVIVLAVDELQEASSEDLAALNVALHNLGQDVFPVPVVFVGAGLPSLPAVLADATSYAERLYDYRQIGLLDTAATSDALTAPARANGVEWEPDALDAAVTATGGYPYFIQACGSHVWAVRATDTISLQDAQIGIESARSEVEQGLYQSRWERATPTQRAFMSAMAIDDDAPSSMAELVTRLRKKRTTDLSVNRRDLIRSGHIYTPERGFVAFTVPGMADFISRQGE</sequence>
<proteinExistence type="predicted"/>
<evidence type="ECO:0000313" key="2">
    <source>
        <dbReference type="EMBL" id="TFD01969.1"/>
    </source>
</evidence>
<comment type="caution">
    <text evidence="2">The sequence shown here is derived from an EMBL/GenBank/DDBJ whole genome shotgun (WGS) entry which is preliminary data.</text>
</comment>
<reference evidence="2 3" key="1">
    <citation type="submission" date="2019-03" db="EMBL/GenBank/DDBJ databases">
        <title>Genomics of glacier-inhabiting Cryobacterium strains.</title>
        <authorList>
            <person name="Liu Q."/>
            <person name="Xin Y.-H."/>
        </authorList>
    </citation>
    <scope>NUCLEOTIDE SEQUENCE [LARGE SCALE GENOMIC DNA]</scope>
    <source>
        <strain evidence="2 3">TMT4-23</strain>
    </source>
</reference>
<evidence type="ECO:0000259" key="1">
    <source>
        <dbReference type="Pfam" id="PF13191"/>
    </source>
</evidence>
<dbReference type="Gene3D" id="3.40.50.300">
    <property type="entry name" value="P-loop containing nucleotide triphosphate hydrolases"/>
    <property type="match status" value="1"/>
</dbReference>
<dbReference type="InterPro" id="IPR027417">
    <property type="entry name" value="P-loop_NTPase"/>
</dbReference>
<dbReference type="SUPFAM" id="SSF52540">
    <property type="entry name" value="P-loop containing nucleoside triphosphate hydrolases"/>
    <property type="match status" value="1"/>
</dbReference>
<dbReference type="GO" id="GO:0005524">
    <property type="term" value="F:ATP binding"/>
    <property type="evidence" value="ECO:0007669"/>
    <property type="project" value="UniProtKB-KW"/>
</dbReference>
<keyword evidence="2" id="KW-0067">ATP-binding</keyword>
<dbReference type="Proteomes" id="UP000298355">
    <property type="component" value="Unassembled WGS sequence"/>
</dbReference>
<accession>A0ABY2JEG1</accession>
<feature type="domain" description="Orc1-like AAA ATPase" evidence="1">
    <location>
        <begin position="73"/>
        <end position="261"/>
    </location>
</feature>
<gene>
    <name evidence="2" type="ORF">E3O65_00235</name>
</gene>
<dbReference type="EMBL" id="SOGJ01000003">
    <property type="protein sequence ID" value="TFD01969.1"/>
    <property type="molecule type" value="Genomic_DNA"/>
</dbReference>
<evidence type="ECO:0000313" key="3">
    <source>
        <dbReference type="Proteomes" id="UP000298355"/>
    </source>
</evidence>
<keyword evidence="2" id="KW-0547">Nucleotide-binding</keyword>
<organism evidence="2 3">
    <name type="scientific">Cryobacterium breve</name>
    <dbReference type="NCBI Taxonomy" id="1259258"/>
    <lineage>
        <taxon>Bacteria</taxon>
        <taxon>Bacillati</taxon>
        <taxon>Actinomycetota</taxon>
        <taxon>Actinomycetes</taxon>
        <taxon>Micrococcales</taxon>
        <taxon>Microbacteriaceae</taxon>
        <taxon>Cryobacterium</taxon>
    </lineage>
</organism>
<name>A0ABY2JEG1_9MICO</name>
<dbReference type="InterPro" id="IPR041664">
    <property type="entry name" value="AAA_16"/>
</dbReference>
<dbReference type="PANTHER" id="PTHR34301">
    <property type="entry name" value="DNA-BINDING PROTEIN-RELATED"/>
    <property type="match status" value="1"/>
</dbReference>